<dbReference type="PANTHER" id="PTHR33254">
    <property type="entry name" value="4-HYDROXY-4-METHYL-2-OXOGLUTARATE ALDOLASE 3-RELATED"/>
    <property type="match status" value="1"/>
</dbReference>
<dbReference type="GO" id="GO:0047443">
    <property type="term" value="F:4-hydroxy-4-methyl-2-oxoglutarate aldolase activity"/>
    <property type="evidence" value="ECO:0007669"/>
    <property type="project" value="UniProtKB-EC"/>
</dbReference>
<evidence type="ECO:0000256" key="5">
    <source>
        <dbReference type="ARBA" id="ARBA00012213"/>
    </source>
</evidence>
<keyword evidence="13" id="KW-0460">Magnesium</keyword>
<dbReference type="GO" id="GO:0008948">
    <property type="term" value="F:oxaloacetate decarboxylase activity"/>
    <property type="evidence" value="ECO:0007669"/>
    <property type="project" value="UniProtKB-EC"/>
</dbReference>
<dbReference type="Gene3D" id="3.50.30.40">
    <property type="entry name" value="Ribonuclease E inhibitor RraA/RraA-like"/>
    <property type="match status" value="1"/>
</dbReference>
<organism evidence="14 15">
    <name type="scientific">Rhodococcus opacus (strain B4)</name>
    <dbReference type="NCBI Taxonomy" id="632772"/>
    <lineage>
        <taxon>Bacteria</taxon>
        <taxon>Bacillati</taxon>
        <taxon>Actinomycetota</taxon>
        <taxon>Actinomycetes</taxon>
        <taxon>Mycobacteriales</taxon>
        <taxon>Nocardiaceae</taxon>
        <taxon>Rhodococcus</taxon>
    </lineage>
</organism>
<feature type="binding site" evidence="13">
    <location>
        <position position="162"/>
    </location>
    <ligand>
        <name>Mg(2+)</name>
        <dbReference type="ChEBI" id="CHEBI:18420"/>
    </ligand>
</feature>
<dbReference type="EC" id="4.1.3.17" evidence="5"/>
<evidence type="ECO:0000256" key="1">
    <source>
        <dbReference type="ARBA" id="ARBA00001342"/>
    </source>
</evidence>
<dbReference type="PATRIC" id="fig|632772.20.peg.3285"/>
<evidence type="ECO:0000256" key="4">
    <source>
        <dbReference type="ARBA" id="ARBA00011233"/>
    </source>
</evidence>
<evidence type="ECO:0000256" key="6">
    <source>
        <dbReference type="ARBA" id="ARBA00012947"/>
    </source>
</evidence>
<evidence type="ECO:0000256" key="10">
    <source>
        <dbReference type="ARBA" id="ARBA00030169"/>
    </source>
</evidence>
<evidence type="ECO:0000256" key="13">
    <source>
        <dbReference type="PIRSR" id="PIRSR605493-1"/>
    </source>
</evidence>
<dbReference type="SUPFAM" id="SSF89562">
    <property type="entry name" value="RraA-like"/>
    <property type="match status" value="1"/>
</dbReference>
<dbReference type="CDD" id="cd16841">
    <property type="entry name" value="RraA_family"/>
    <property type="match status" value="1"/>
</dbReference>
<comment type="catalytic activity">
    <reaction evidence="12">
        <text>oxaloacetate + H(+) = pyruvate + CO2</text>
        <dbReference type="Rhea" id="RHEA:15641"/>
        <dbReference type="ChEBI" id="CHEBI:15361"/>
        <dbReference type="ChEBI" id="CHEBI:15378"/>
        <dbReference type="ChEBI" id="CHEBI:16452"/>
        <dbReference type="ChEBI" id="CHEBI:16526"/>
        <dbReference type="EC" id="4.1.1.112"/>
    </reaction>
</comment>
<dbReference type="Proteomes" id="UP000002212">
    <property type="component" value="Chromosome"/>
</dbReference>
<dbReference type="KEGG" id="rop:ROP_31380"/>
<evidence type="ECO:0000256" key="3">
    <source>
        <dbReference type="ARBA" id="ARBA00008621"/>
    </source>
</evidence>
<dbReference type="EC" id="4.1.1.112" evidence="6"/>
<dbReference type="EMBL" id="AP011115">
    <property type="protein sequence ID" value="BAH51385.1"/>
    <property type="molecule type" value="Genomic_DNA"/>
</dbReference>
<dbReference type="Pfam" id="PF03737">
    <property type="entry name" value="RraA-like"/>
    <property type="match status" value="1"/>
</dbReference>
<evidence type="ECO:0000256" key="11">
    <source>
        <dbReference type="ARBA" id="ARBA00032305"/>
    </source>
</evidence>
<sequence length="263" mass="28883">MTTTESLASEYDEYLAEGRIWGLVDRERIKKIKFPRVPKEVVDRYLAIEDLTTSVSDVLDSLGIIGAVPASFLKPLAPGQRIVGPAVTIRNLVERKTPTQGYVDKDFIRMSTRDIYYLAEAGDVLVTDTAGDLSVSNMGAQSCTVAKSRGLAGSIVYGAIRDAGSIRDMGYPVWSSGVTPITGKFRIEAIEMNGPVTLHDVRVEPGDLIVADDSGVCVVPFEHAEYVIREVERIAEAEQTMAKMIIEGAPIDQLRPLFRKRYS</sequence>
<protein>
    <recommendedName>
        <fullName evidence="7">Putative 4-hydroxy-4-methyl-2-oxoglutarate aldolase</fullName>
        <ecNumber evidence="6">4.1.1.112</ecNumber>
        <ecNumber evidence="5">4.1.3.17</ecNumber>
    </recommendedName>
    <alternativeName>
        <fullName evidence="11">Oxaloacetate decarboxylase</fullName>
    </alternativeName>
    <alternativeName>
        <fullName evidence="9">Regulator of ribonuclease activity homolog</fullName>
    </alternativeName>
    <alternativeName>
        <fullName evidence="10">RraA-like protein</fullName>
    </alternativeName>
</protein>
<evidence type="ECO:0000256" key="8">
    <source>
        <dbReference type="ARBA" id="ARBA00025046"/>
    </source>
</evidence>
<comment type="similarity">
    <text evidence="3">Belongs to the class II aldolase/RraA-like family.</text>
</comment>
<evidence type="ECO:0000256" key="7">
    <source>
        <dbReference type="ARBA" id="ARBA00016549"/>
    </source>
</evidence>
<proteinExistence type="inferred from homology"/>
<dbReference type="AlphaFoldDB" id="C1B6T2"/>
<comment type="cofactor">
    <cofactor evidence="13">
        <name>Mg(2+)</name>
        <dbReference type="ChEBI" id="CHEBI:18420"/>
    </cofactor>
</comment>
<evidence type="ECO:0000256" key="2">
    <source>
        <dbReference type="ARBA" id="ARBA00001968"/>
    </source>
</evidence>
<dbReference type="GO" id="GO:0046872">
    <property type="term" value="F:metal ion binding"/>
    <property type="evidence" value="ECO:0007669"/>
    <property type="project" value="UniProtKB-KW"/>
</dbReference>
<feature type="binding site" evidence="13">
    <location>
        <position position="161"/>
    </location>
    <ligand>
        <name>substrate</name>
    </ligand>
</feature>
<evidence type="ECO:0000256" key="12">
    <source>
        <dbReference type="ARBA" id="ARBA00047973"/>
    </source>
</evidence>
<comment type="subunit">
    <text evidence="4">Homotrimer.</text>
</comment>
<evidence type="ECO:0000256" key="9">
    <source>
        <dbReference type="ARBA" id="ARBA00029596"/>
    </source>
</evidence>
<dbReference type="PANTHER" id="PTHR33254:SF4">
    <property type="entry name" value="4-HYDROXY-4-METHYL-2-OXOGLUTARATE ALDOLASE 3-RELATED"/>
    <property type="match status" value="1"/>
</dbReference>
<comment type="cofactor">
    <cofactor evidence="2">
        <name>a divalent metal cation</name>
        <dbReference type="ChEBI" id="CHEBI:60240"/>
    </cofactor>
</comment>
<comment type="function">
    <text evidence="8">Catalyzes the aldol cleavage of 4-hydroxy-4-methyl-2-oxoglutarate (HMG) into 2 molecules of pyruvate. Also contains a secondary oxaloacetate (OAA) decarboxylase activity due to the common pyruvate enolate transition state formed following C-C bond cleavage in the retro-aldol and decarboxylation reactions.</text>
</comment>
<gene>
    <name evidence="14" type="ordered locus">ROP_31380</name>
</gene>
<comment type="catalytic activity">
    <reaction evidence="1">
        <text>4-hydroxy-4-methyl-2-oxoglutarate = 2 pyruvate</text>
        <dbReference type="Rhea" id="RHEA:22748"/>
        <dbReference type="ChEBI" id="CHEBI:15361"/>
        <dbReference type="ChEBI" id="CHEBI:58276"/>
        <dbReference type="EC" id="4.1.3.17"/>
    </reaction>
</comment>
<evidence type="ECO:0000313" key="14">
    <source>
        <dbReference type="EMBL" id="BAH51385.1"/>
    </source>
</evidence>
<name>C1B6T2_RHOOB</name>
<dbReference type="STRING" id="632772.ROP_31380"/>
<accession>C1B6T2</accession>
<keyword evidence="13" id="KW-0479">Metal-binding</keyword>
<dbReference type="InterPro" id="IPR005493">
    <property type="entry name" value="RraA/RraA-like"/>
</dbReference>
<dbReference type="HOGENOM" id="CLU_072626_3_0_11"/>
<reference evidence="14 15" key="1">
    <citation type="submission" date="2009-03" db="EMBL/GenBank/DDBJ databases">
        <title>Comparison of the complete genome sequences of Rhodococcus erythropolis PR4 and Rhodococcus opacus B4.</title>
        <authorList>
            <person name="Takarada H."/>
            <person name="Sekine M."/>
            <person name="Hosoyama A."/>
            <person name="Yamada R."/>
            <person name="Fujisawa T."/>
            <person name="Omata S."/>
            <person name="Shimizu A."/>
            <person name="Tsukatani N."/>
            <person name="Tanikawa S."/>
            <person name="Fujita N."/>
            <person name="Harayama S."/>
        </authorList>
    </citation>
    <scope>NUCLEOTIDE SEQUENCE [LARGE SCALE GENOMIC DNA]</scope>
    <source>
        <strain evidence="14 15">B4</strain>
    </source>
</reference>
<dbReference type="OrthoDB" id="943692at2"/>
<dbReference type="InterPro" id="IPR036704">
    <property type="entry name" value="RraA/RraA-like_sf"/>
</dbReference>
<evidence type="ECO:0000313" key="15">
    <source>
        <dbReference type="Proteomes" id="UP000002212"/>
    </source>
</evidence>
<dbReference type="RefSeq" id="WP_012690338.1">
    <property type="nucleotide sequence ID" value="NC_012522.1"/>
</dbReference>